<dbReference type="Pfam" id="PF08284">
    <property type="entry name" value="RVP_2"/>
    <property type="match status" value="1"/>
</dbReference>
<dbReference type="OrthoDB" id="851428at2759"/>
<evidence type="ECO:0000313" key="2">
    <source>
        <dbReference type="Proteomes" id="UP000325315"/>
    </source>
</evidence>
<protein>
    <submittedName>
        <fullName evidence="1">Protease</fullName>
    </submittedName>
</protein>
<accession>A0A5B6W885</accession>
<gene>
    <name evidence="1" type="ORF">EPI10_011222</name>
</gene>
<evidence type="ECO:0000313" key="1">
    <source>
        <dbReference type="EMBL" id="KAA3477327.1"/>
    </source>
</evidence>
<comment type="caution">
    <text evidence="1">The sequence shown here is derived from an EMBL/GenBank/DDBJ whole genome shotgun (WGS) entry which is preliminary data.</text>
</comment>
<reference evidence="1" key="1">
    <citation type="submission" date="2019-08" db="EMBL/GenBank/DDBJ databases">
        <authorList>
            <person name="Liu F."/>
        </authorList>
    </citation>
    <scope>NUCLEOTIDE SEQUENCE [LARGE SCALE GENOMIC DNA]</scope>
    <source>
        <strain evidence="1">PA1801</strain>
        <tissue evidence="1">Leaf</tissue>
    </source>
</reference>
<proteinExistence type="predicted"/>
<dbReference type="EMBL" id="SMMG02000004">
    <property type="protein sequence ID" value="KAA3477327.1"/>
    <property type="molecule type" value="Genomic_DNA"/>
</dbReference>
<keyword evidence="1" id="KW-0645">Protease</keyword>
<keyword evidence="2" id="KW-1185">Reference proteome</keyword>
<keyword evidence="1" id="KW-0378">Hydrolase</keyword>
<dbReference type="AlphaFoldDB" id="A0A5B6W885"/>
<name>A0A5B6W885_9ROSI</name>
<dbReference type="GO" id="GO:0006508">
    <property type="term" value="P:proteolysis"/>
    <property type="evidence" value="ECO:0007669"/>
    <property type="project" value="UniProtKB-KW"/>
</dbReference>
<dbReference type="Proteomes" id="UP000325315">
    <property type="component" value="Unassembled WGS sequence"/>
</dbReference>
<dbReference type="GO" id="GO:0008233">
    <property type="term" value="F:peptidase activity"/>
    <property type="evidence" value="ECO:0007669"/>
    <property type="project" value="UniProtKB-KW"/>
</dbReference>
<sequence>MKLVRVLHLLEAMAGVVETKSERLGRVYVARELQDCDSTDVIADSSSTYSYILSDLTSEMGISVEAISLGMTILSSWGKSVVVDRVKVFPVDLTELHFHDFDVILRMDWLTE</sequence>
<organism evidence="1 2">
    <name type="scientific">Gossypium australe</name>
    <dbReference type="NCBI Taxonomy" id="47621"/>
    <lineage>
        <taxon>Eukaryota</taxon>
        <taxon>Viridiplantae</taxon>
        <taxon>Streptophyta</taxon>
        <taxon>Embryophyta</taxon>
        <taxon>Tracheophyta</taxon>
        <taxon>Spermatophyta</taxon>
        <taxon>Magnoliopsida</taxon>
        <taxon>eudicotyledons</taxon>
        <taxon>Gunneridae</taxon>
        <taxon>Pentapetalae</taxon>
        <taxon>rosids</taxon>
        <taxon>malvids</taxon>
        <taxon>Malvales</taxon>
        <taxon>Malvaceae</taxon>
        <taxon>Malvoideae</taxon>
        <taxon>Gossypium</taxon>
    </lineage>
</organism>